<sequence length="282" mass="31402">MTVTKKREAPEDVDKNPDIKKPRLDIKPIAAGEAAKLSSIDGPVFETKPRLFVENVSVKEALSYYELLSRRERNETQWNADYNEHHAKWEKCFAKKNEEVDKLKVDLAVPDGLLKASKTTVSVQEKKLLILEQTMNLLEEKERTIKDLNERLASWEGQARAMFGPLLGGGLSSSSTNVKVPTPAHNNHTKEPTTSPKFDNSRATVQAPKIDAKSTPIDFAPKINVPLPALTDKSDTSRASAQVPKPGEKDHCCPLHSHYSHQSEGPSQSYQDWQSTSGHRSA</sequence>
<accession>A0ABR4B624</accession>
<evidence type="ECO:0000313" key="3">
    <source>
        <dbReference type="EMBL" id="KAL2052863.1"/>
    </source>
</evidence>
<feature type="compositionally biased region" description="Polar residues" evidence="2">
    <location>
        <begin position="192"/>
        <end position="202"/>
    </location>
</feature>
<keyword evidence="4" id="KW-1185">Reference proteome</keyword>
<keyword evidence="1" id="KW-0175">Coiled coil</keyword>
<comment type="caution">
    <text evidence="3">The sequence shown here is derived from an EMBL/GenBank/DDBJ whole genome shotgun (WGS) entry which is preliminary data.</text>
</comment>
<dbReference type="Proteomes" id="UP001590951">
    <property type="component" value="Unassembled WGS sequence"/>
</dbReference>
<feature type="coiled-coil region" evidence="1">
    <location>
        <begin position="121"/>
        <end position="158"/>
    </location>
</feature>
<proteinExistence type="predicted"/>
<feature type="compositionally biased region" description="Polar residues" evidence="2">
    <location>
        <begin position="260"/>
        <end position="282"/>
    </location>
</feature>
<evidence type="ECO:0000256" key="2">
    <source>
        <dbReference type="SAM" id="MobiDB-lite"/>
    </source>
</evidence>
<organism evidence="3 4">
    <name type="scientific">Lepraria finkii</name>
    <dbReference type="NCBI Taxonomy" id="1340010"/>
    <lineage>
        <taxon>Eukaryota</taxon>
        <taxon>Fungi</taxon>
        <taxon>Dikarya</taxon>
        <taxon>Ascomycota</taxon>
        <taxon>Pezizomycotina</taxon>
        <taxon>Lecanoromycetes</taxon>
        <taxon>OSLEUM clade</taxon>
        <taxon>Lecanoromycetidae</taxon>
        <taxon>Lecanorales</taxon>
        <taxon>Lecanorineae</taxon>
        <taxon>Stereocaulaceae</taxon>
        <taxon>Lepraria</taxon>
    </lineage>
</organism>
<reference evidence="3 4" key="1">
    <citation type="submission" date="2024-09" db="EMBL/GenBank/DDBJ databases">
        <title>Rethinking Asexuality: The Enigmatic Case of Functional Sexual Genes in Lepraria (Stereocaulaceae).</title>
        <authorList>
            <person name="Doellman M."/>
            <person name="Sun Y."/>
            <person name="Barcenas-Pena A."/>
            <person name="Lumbsch H.T."/>
            <person name="Grewe F."/>
        </authorList>
    </citation>
    <scope>NUCLEOTIDE SEQUENCE [LARGE SCALE GENOMIC DNA]</scope>
    <source>
        <strain evidence="3 4">Grewe 0041</strain>
    </source>
</reference>
<evidence type="ECO:0000313" key="4">
    <source>
        <dbReference type="Proteomes" id="UP001590951"/>
    </source>
</evidence>
<feature type="region of interest" description="Disordered" evidence="2">
    <location>
        <begin position="1"/>
        <end position="22"/>
    </location>
</feature>
<gene>
    <name evidence="3" type="ORF">ABVK25_006803</name>
</gene>
<dbReference type="EMBL" id="JBHFEH010000024">
    <property type="protein sequence ID" value="KAL2052863.1"/>
    <property type="molecule type" value="Genomic_DNA"/>
</dbReference>
<feature type="region of interest" description="Disordered" evidence="2">
    <location>
        <begin position="227"/>
        <end position="282"/>
    </location>
</feature>
<feature type="region of interest" description="Disordered" evidence="2">
    <location>
        <begin position="174"/>
        <end position="202"/>
    </location>
</feature>
<protein>
    <submittedName>
        <fullName evidence="3">Uncharacterized protein</fullName>
    </submittedName>
</protein>
<name>A0ABR4B624_9LECA</name>
<evidence type="ECO:0000256" key="1">
    <source>
        <dbReference type="SAM" id="Coils"/>
    </source>
</evidence>